<proteinExistence type="predicted"/>
<dbReference type="EMBL" id="WTYI01000001">
    <property type="protein sequence ID" value="MXO97361.1"/>
    <property type="molecule type" value="Genomic_DNA"/>
</dbReference>
<name>A0A6I4TQK6_9SPHN</name>
<organism evidence="2 3">
    <name type="scientific">Qipengyuania aquimaris</name>
    <dbReference type="NCBI Taxonomy" id="255984"/>
    <lineage>
        <taxon>Bacteria</taxon>
        <taxon>Pseudomonadati</taxon>
        <taxon>Pseudomonadota</taxon>
        <taxon>Alphaproteobacteria</taxon>
        <taxon>Sphingomonadales</taxon>
        <taxon>Erythrobacteraceae</taxon>
        <taxon>Qipengyuania</taxon>
    </lineage>
</organism>
<evidence type="ECO:0000313" key="2">
    <source>
        <dbReference type="EMBL" id="MXO97361.1"/>
    </source>
</evidence>
<keyword evidence="1" id="KW-0175">Coiled coil</keyword>
<dbReference type="RefSeq" id="WP_160596318.1">
    <property type="nucleotide sequence ID" value="NZ_WTYI01000001.1"/>
</dbReference>
<evidence type="ECO:0000256" key="1">
    <source>
        <dbReference type="SAM" id="Coils"/>
    </source>
</evidence>
<sequence>MGFQHGKAIFGGRELSADELRELPRAQFEAIRDSLYKKPEIEKSDDPIDRRIAEELRSAKRLVESVQEELNQQSAQAKRLDAAEDLIEEIADIVEAQDDCEAISQSDDDLKRRLLRRSIDGVGTRCDNQSDSLEIGSRIRRQND</sequence>
<keyword evidence="3" id="KW-1185">Reference proteome</keyword>
<dbReference type="AlphaFoldDB" id="A0A6I4TQK6"/>
<reference evidence="2 3" key="1">
    <citation type="submission" date="2019-12" db="EMBL/GenBank/DDBJ databases">
        <title>Genomic-based taxomic classification of the family Erythrobacteraceae.</title>
        <authorList>
            <person name="Xu L."/>
        </authorList>
    </citation>
    <scope>NUCLEOTIDE SEQUENCE [LARGE SCALE GENOMIC DNA]</scope>
    <source>
        <strain evidence="2 3">JCM 12189</strain>
    </source>
</reference>
<protein>
    <submittedName>
        <fullName evidence="2">Uncharacterized protein</fullName>
    </submittedName>
</protein>
<gene>
    <name evidence="2" type="ORF">GRI34_13145</name>
</gene>
<dbReference type="Proteomes" id="UP000432727">
    <property type="component" value="Unassembled WGS sequence"/>
</dbReference>
<feature type="coiled-coil region" evidence="1">
    <location>
        <begin position="53"/>
        <end position="83"/>
    </location>
</feature>
<comment type="caution">
    <text evidence="2">The sequence shown here is derived from an EMBL/GenBank/DDBJ whole genome shotgun (WGS) entry which is preliminary data.</text>
</comment>
<accession>A0A6I4TQK6</accession>
<dbReference type="OrthoDB" id="9846983at2"/>
<evidence type="ECO:0000313" key="3">
    <source>
        <dbReference type="Proteomes" id="UP000432727"/>
    </source>
</evidence>